<evidence type="ECO:0000313" key="2">
    <source>
        <dbReference type="EMBL" id="KAK9739032.1"/>
    </source>
</evidence>
<keyword evidence="3" id="KW-1185">Reference proteome</keyword>
<protein>
    <submittedName>
        <fullName evidence="2">Uncharacterized protein</fullName>
    </submittedName>
</protein>
<evidence type="ECO:0000313" key="3">
    <source>
        <dbReference type="Proteomes" id="UP001458880"/>
    </source>
</evidence>
<comment type="caution">
    <text evidence="2">The sequence shown here is derived from an EMBL/GenBank/DDBJ whole genome shotgun (WGS) entry which is preliminary data.</text>
</comment>
<dbReference type="EMBL" id="JASPKY010000079">
    <property type="protein sequence ID" value="KAK9739032.1"/>
    <property type="molecule type" value="Genomic_DNA"/>
</dbReference>
<evidence type="ECO:0000256" key="1">
    <source>
        <dbReference type="SAM" id="MobiDB-lite"/>
    </source>
</evidence>
<dbReference type="Proteomes" id="UP001458880">
    <property type="component" value="Unassembled WGS sequence"/>
</dbReference>
<accession>A0AAW1LZS7</accession>
<feature type="region of interest" description="Disordered" evidence="1">
    <location>
        <begin position="1"/>
        <end position="36"/>
    </location>
</feature>
<feature type="compositionally biased region" description="Basic and acidic residues" evidence="1">
    <location>
        <begin position="1"/>
        <end position="23"/>
    </location>
</feature>
<reference evidence="2 3" key="1">
    <citation type="journal article" date="2024" name="BMC Genomics">
        <title>De novo assembly and annotation of Popillia japonica's genome with initial clues to its potential as an invasive pest.</title>
        <authorList>
            <person name="Cucini C."/>
            <person name="Boschi S."/>
            <person name="Funari R."/>
            <person name="Cardaioli E."/>
            <person name="Iannotti N."/>
            <person name="Marturano G."/>
            <person name="Paoli F."/>
            <person name="Bruttini M."/>
            <person name="Carapelli A."/>
            <person name="Frati F."/>
            <person name="Nardi F."/>
        </authorList>
    </citation>
    <scope>NUCLEOTIDE SEQUENCE [LARGE SCALE GENOMIC DNA]</scope>
    <source>
        <strain evidence="2">DMR45628</strain>
    </source>
</reference>
<name>A0AAW1LZS7_POPJA</name>
<sequence>MNDDKKAERKRETPDHRAREAHHQSGPPRGATDEQTLSAVAATALAMLLLFDRRGQVRGHGRANIERGGGDGSSDASFIRQAWASASCVDKEVMCTRSFLFSPRSYTPRAGLNYRNGIYKEYLRYNSGV</sequence>
<organism evidence="2 3">
    <name type="scientific">Popillia japonica</name>
    <name type="common">Japanese beetle</name>
    <dbReference type="NCBI Taxonomy" id="7064"/>
    <lineage>
        <taxon>Eukaryota</taxon>
        <taxon>Metazoa</taxon>
        <taxon>Ecdysozoa</taxon>
        <taxon>Arthropoda</taxon>
        <taxon>Hexapoda</taxon>
        <taxon>Insecta</taxon>
        <taxon>Pterygota</taxon>
        <taxon>Neoptera</taxon>
        <taxon>Endopterygota</taxon>
        <taxon>Coleoptera</taxon>
        <taxon>Polyphaga</taxon>
        <taxon>Scarabaeiformia</taxon>
        <taxon>Scarabaeidae</taxon>
        <taxon>Rutelinae</taxon>
        <taxon>Popillia</taxon>
    </lineage>
</organism>
<proteinExistence type="predicted"/>
<dbReference type="AlphaFoldDB" id="A0AAW1LZS7"/>
<gene>
    <name evidence="2" type="ORF">QE152_g9325</name>
</gene>